<proteinExistence type="predicted"/>
<name>A0A2M3ZR22_9DIPT</name>
<dbReference type="AlphaFoldDB" id="A0A2M3ZR22"/>
<accession>A0A2M3ZR22</accession>
<organism evidence="1">
    <name type="scientific">Anopheles braziliensis</name>
    <dbReference type="NCBI Taxonomy" id="58242"/>
    <lineage>
        <taxon>Eukaryota</taxon>
        <taxon>Metazoa</taxon>
        <taxon>Ecdysozoa</taxon>
        <taxon>Arthropoda</taxon>
        <taxon>Hexapoda</taxon>
        <taxon>Insecta</taxon>
        <taxon>Pterygota</taxon>
        <taxon>Neoptera</taxon>
        <taxon>Endopterygota</taxon>
        <taxon>Diptera</taxon>
        <taxon>Nematocera</taxon>
        <taxon>Culicoidea</taxon>
        <taxon>Culicidae</taxon>
        <taxon>Anophelinae</taxon>
        <taxon>Anopheles</taxon>
    </lineage>
</organism>
<reference evidence="1" key="1">
    <citation type="submission" date="2018-01" db="EMBL/GenBank/DDBJ databases">
        <title>An insight into the sialome of Amazonian anophelines.</title>
        <authorList>
            <person name="Ribeiro J.M."/>
            <person name="Scarpassa V."/>
            <person name="Calvo E."/>
        </authorList>
    </citation>
    <scope>NUCLEOTIDE SEQUENCE</scope>
    <source>
        <tissue evidence="1">Salivary glands</tissue>
    </source>
</reference>
<protein>
    <submittedName>
        <fullName evidence="1">Putative secreted peptide</fullName>
    </submittedName>
</protein>
<evidence type="ECO:0000313" key="1">
    <source>
        <dbReference type="EMBL" id="MBW31017.1"/>
    </source>
</evidence>
<sequence>MKNKHAATAKDLEFSLCILCSSCSFVSSSLAISFSSSESSRLRSSARSGSFKFRSMRRKRSRSPAIVSLVASISC</sequence>
<dbReference type="EMBL" id="GGFM01010266">
    <property type="protein sequence ID" value="MBW31017.1"/>
    <property type="molecule type" value="Transcribed_RNA"/>
</dbReference>